<dbReference type="Proteomes" id="UP001163321">
    <property type="component" value="Chromosome 6"/>
</dbReference>
<comment type="caution">
    <text evidence="1">The sequence shown here is derived from an EMBL/GenBank/DDBJ whole genome shotgun (WGS) entry which is preliminary data.</text>
</comment>
<dbReference type="EMBL" id="CM047585">
    <property type="protein sequence ID" value="KAI9910711.1"/>
    <property type="molecule type" value="Genomic_DNA"/>
</dbReference>
<protein>
    <submittedName>
        <fullName evidence="1">Uncharacterized protein</fullName>
    </submittedName>
</protein>
<gene>
    <name evidence="1" type="ORF">PsorP6_010875</name>
</gene>
<sequence>MLASGVTYGVMAATLTAVAVYAILVGRQLDIHSVHTFVSAKNSTPTLRLAWCLFSAGIGAGTLFSYPEIGVDAGSWGVLGYTLSGVVGMLVLALVGPSTRAALGENVTMTDVVSHRFGYLMQVYIGFISMFYQFICLASEYTSIAQLTRMMSPTAHPIVTILLVACLTNVYLVIGGLRASLATDVWQGIGVVVLVALVCVAMFIHVSIPDRAWEKTNIAAFTTTGFETLVTLVIAVTASNLFFTGFWQRVYAAYDDRTLRHGAILASAIIAVFTVALALAGMVSYLAYPDGPLFFAILIDMGRGWQVLIVIVIAMLSSGVSDSIQMGLAAELTTCFPNMSLRQARSLCVLLNAPAIAIGYQQYNILTLYLIADLLCTAAVGPMLLGTWPRATRSGALAGCAAGLGTIFLCGIIAQGTFVGGFHWFILPEGLYSQSSMLTFIVTLVVPPIVTVGVSLLTEPNEEASENRYRIQLSPIRETSSVFERTSIVK</sequence>
<accession>A0ACC0VY83</accession>
<name>A0ACC0VY83_9STRA</name>
<evidence type="ECO:0000313" key="2">
    <source>
        <dbReference type="Proteomes" id="UP001163321"/>
    </source>
</evidence>
<keyword evidence="2" id="KW-1185">Reference proteome</keyword>
<organism evidence="1 2">
    <name type="scientific">Peronosclerospora sorghi</name>
    <dbReference type="NCBI Taxonomy" id="230839"/>
    <lineage>
        <taxon>Eukaryota</taxon>
        <taxon>Sar</taxon>
        <taxon>Stramenopiles</taxon>
        <taxon>Oomycota</taxon>
        <taxon>Peronosporomycetes</taxon>
        <taxon>Peronosporales</taxon>
        <taxon>Peronosporaceae</taxon>
        <taxon>Peronosclerospora</taxon>
    </lineage>
</organism>
<proteinExistence type="predicted"/>
<reference evidence="1 2" key="1">
    <citation type="journal article" date="2022" name="bioRxiv">
        <title>The genome of the oomycete Peronosclerospora sorghi, a cosmopolitan pathogen of maize and sorghum, is inflated with dispersed pseudogenes.</title>
        <authorList>
            <person name="Fletcher K."/>
            <person name="Martin F."/>
            <person name="Isakeit T."/>
            <person name="Cavanaugh K."/>
            <person name="Magill C."/>
            <person name="Michelmore R."/>
        </authorList>
    </citation>
    <scope>NUCLEOTIDE SEQUENCE [LARGE SCALE GENOMIC DNA]</scope>
    <source>
        <strain evidence="1">P6</strain>
    </source>
</reference>
<evidence type="ECO:0000313" key="1">
    <source>
        <dbReference type="EMBL" id="KAI9910711.1"/>
    </source>
</evidence>